<keyword evidence="4 8" id="KW-0106">Calcium</keyword>
<dbReference type="CDD" id="cd11304">
    <property type="entry name" value="Cadherin_repeat"/>
    <property type="match status" value="1"/>
</dbReference>
<reference evidence="10" key="1">
    <citation type="submission" date="2021-02" db="EMBL/GenBank/DDBJ databases">
        <authorList>
            <person name="Nowell W R."/>
        </authorList>
    </citation>
    <scope>NUCLEOTIDE SEQUENCE</scope>
</reference>
<feature type="domain" description="Cadherin" evidence="9">
    <location>
        <begin position="58"/>
        <end position="139"/>
    </location>
</feature>
<dbReference type="PROSITE" id="PS00232">
    <property type="entry name" value="CADHERIN_1"/>
    <property type="match status" value="1"/>
</dbReference>
<feature type="non-terminal residue" evidence="10">
    <location>
        <position position="140"/>
    </location>
</feature>
<comment type="subcellular location">
    <subcellularLocation>
        <location evidence="1">Membrane</location>
    </subcellularLocation>
</comment>
<comment type="caution">
    <text evidence="10">The sequence shown here is derived from an EMBL/GenBank/DDBJ whole genome shotgun (WGS) entry which is preliminary data.</text>
</comment>
<dbReference type="GO" id="GO:0005911">
    <property type="term" value="C:cell-cell junction"/>
    <property type="evidence" value="ECO:0007669"/>
    <property type="project" value="TreeGrafter"/>
</dbReference>
<dbReference type="Proteomes" id="UP000681967">
    <property type="component" value="Unassembled WGS sequence"/>
</dbReference>
<keyword evidence="6" id="KW-1133">Transmembrane helix</keyword>
<evidence type="ECO:0000256" key="7">
    <source>
        <dbReference type="ARBA" id="ARBA00023136"/>
    </source>
</evidence>
<evidence type="ECO:0000256" key="5">
    <source>
        <dbReference type="ARBA" id="ARBA00022889"/>
    </source>
</evidence>
<evidence type="ECO:0000256" key="6">
    <source>
        <dbReference type="ARBA" id="ARBA00022989"/>
    </source>
</evidence>
<dbReference type="SUPFAM" id="SSF49313">
    <property type="entry name" value="Cadherin-like"/>
    <property type="match status" value="1"/>
</dbReference>
<dbReference type="InterPro" id="IPR002126">
    <property type="entry name" value="Cadherin-like_dom"/>
</dbReference>
<dbReference type="PROSITE" id="PS50268">
    <property type="entry name" value="CADHERIN_2"/>
    <property type="match status" value="1"/>
</dbReference>
<dbReference type="GO" id="GO:0007156">
    <property type="term" value="P:homophilic cell adhesion via plasma membrane adhesion molecules"/>
    <property type="evidence" value="ECO:0007669"/>
    <property type="project" value="InterPro"/>
</dbReference>
<dbReference type="Gene3D" id="2.60.40.60">
    <property type="entry name" value="Cadherins"/>
    <property type="match status" value="1"/>
</dbReference>
<evidence type="ECO:0000259" key="9">
    <source>
        <dbReference type="PROSITE" id="PS50268"/>
    </source>
</evidence>
<keyword evidence="5" id="KW-0130">Cell adhesion</keyword>
<evidence type="ECO:0000313" key="11">
    <source>
        <dbReference type="Proteomes" id="UP000681967"/>
    </source>
</evidence>
<evidence type="ECO:0000256" key="2">
    <source>
        <dbReference type="ARBA" id="ARBA00022692"/>
    </source>
</evidence>
<dbReference type="InterPro" id="IPR015919">
    <property type="entry name" value="Cadherin-like_sf"/>
</dbReference>
<dbReference type="GO" id="GO:0005886">
    <property type="term" value="C:plasma membrane"/>
    <property type="evidence" value="ECO:0007669"/>
    <property type="project" value="InterPro"/>
</dbReference>
<feature type="non-terminal residue" evidence="10">
    <location>
        <position position="1"/>
    </location>
</feature>
<organism evidence="10 11">
    <name type="scientific">Rotaria magnacalcarata</name>
    <dbReference type="NCBI Taxonomy" id="392030"/>
    <lineage>
        <taxon>Eukaryota</taxon>
        <taxon>Metazoa</taxon>
        <taxon>Spiralia</taxon>
        <taxon>Gnathifera</taxon>
        <taxon>Rotifera</taxon>
        <taxon>Eurotatoria</taxon>
        <taxon>Bdelloidea</taxon>
        <taxon>Philodinida</taxon>
        <taxon>Philodinidae</taxon>
        <taxon>Rotaria</taxon>
    </lineage>
</organism>
<name>A0A8S3GEM4_9BILA</name>
<dbReference type="AlphaFoldDB" id="A0A8S3GEM4"/>
<dbReference type="GO" id="GO:0005509">
    <property type="term" value="F:calcium ion binding"/>
    <property type="evidence" value="ECO:0007669"/>
    <property type="project" value="UniProtKB-UniRule"/>
</dbReference>
<evidence type="ECO:0000256" key="1">
    <source>
        <dbReference type="ARBA" id="ARBA00004370"/>
    </source>
</evidence>
<dbReference type="PANTHER" id="PTHR24025:SF23">
    <property type="entry name" value="NEURAL-CADHERIN"/>
    <property type="match status" value="1"/>
</dbReference>
<keyword evidence="3" id="KW-0677">Repeat</keyword>
<accession>A0A8S3GEM4</accession>
<evidence type="ECO:0000256" key="4">
    <source>
        <dbReference type="ARBA" id="ARBA00022837"/>
    </source>
</evidence>
<sequence length="140" mass="15948">FTDLYLQSPLDYEWWTSNNYPNPFRFIVECTVLADQSIHDIDFQLDLIDVNDNSPIFSQSIYYISLLETTPINTIISTAISAHDPDSGVAGTFSYYLHNNLSSYNSYFRLISPTNASLILVQPLNYNTMLSNFNVTIVAQ</sequence>
<protein>
    <recommendedName>
        <fullName evidence="9">Cadherin domain-containing protein</fullName>
    </recommendedName>
</protein>
<dbReference type="InterPro" id="IPR050971">
    <property type="entry name" value="Cadherin-domain_protein"/>
</dbReference>
<keyword evidence="2" id="KW-0812">Transmembrane</keyword>
<evidence type="ECO:0000313" key="10">
    <source>
        <dbReference type="EMBL" id="CAF5160413.1"/>
    </source>
</evidence>
<proteinExistence type="predicted"/>
<evidence type="ECO:0000256" key="8">
    <source>
        <dbReference type="PROSITE-ProRule" id="PRU00043"/>
    </source>
</evidence>
<dbReference type="EMBL" id="CAJOBH010265374">
    <property type="protein sequence ID" value="CAF5160413.1"/>
    <property type="molecule type" value="Genomic_DNA"/>
</dbReference>
<evidence type="ECO:0000256" key="3">
    <source>
        <dbReference type="ARBA" id="ARBA00022737"/>
    </source>
</evidence>
<keyword evidence="7" id="KW-0472">Membrane</keyword>
<dbReference type="InterPro" id="IPR020894">
    <property type="entry name" value="Cadherin_CS"/>
</dbReference>
<dbReference type="PANTHER" id="PTHR24025">
    <property type="entry name" value="DESMOGLEIN FAMILY MEMBER"/>
    <property type="match status" value="1"/>
</dbReference>
<gene>
    <name evidence="10" type="ORF">BYL167_LOCUS74404</name>
</gene>